<feature type="compositionally biased region" description="Polar residues" evidence="2">
    <location>
        <begin position="239"/>
        <end position="264"/>
    </location>
</feature>
<keyword evidence="1" id="KW-0804">Transcription</keyword>
<dbReference type="InterPro" id="IPR017884">
    <property type="entry name" value="SANT_dom"/>
</dbReference>
<evidence type="ECO:0000259" key="3">
    <source>
        <dbReference type="PROSITE" id="PS50090"/>
    </source>
</evidence>
<dbReference type="GO" id="GO:0006338">
    <property type="term" value="P:chromatin remodeling"/>
    <property type="evidence" value="ECO:0007669"/>
    <property type="project" value="TreeGrafter"/>
</dbReference>
<keyword evidence="1" id="KW-0539">Nucleus</keyword>
<dbReference type="GO" id="GO:0003713">
    <property type="term" value="F:transcription coactivator activity"/>
    <property type="evidence" value="ECO:0007669"/>
    <property type="project" value="InterPro"/>
</dbReference>
<evidence type="ECO:0000256" key="1">
    <source>
        <dbReference type="PIRNR" id="PIRNR025024"/>
    </source>
</evidence>
<dbReference type="Gene3D" id="1.10.10.10">
    <property type="entry name" value="Winged helix-like DNA-binding domain superfamily/Winged helix DNA-binding domain"/>
    <property type="match status" value="1"/>
</dbReference>
<dbReference type="SMART" id="SM00717">
    <property type="entry name" value="SANT"/>
    <property type="match status" value="1"/>
</dbReference>
<dbReference type="InterPro" id="IPR055141">
    <property type="entry name" value="TADA2A_B-like_dom"/>
</dbReference>
<feature type="domain" description="SANT" evidence="4">
    <location>
        <begin position="124"/>
        <end position="177"/>
    </location>
</feature>
<dbReference type="GO" id="GO:0005634">
    <property type="term" value="C:nucleus"/>
    <property type="evidence" value="ECO:0007669"/>
    <property type="project" value="UniProtKB-SubCell"/>
</dbReference>
<dbReference type="EMBL" id="CCKQ01018278">
    <property type="protein sequence ID" value="CDW90234.1"/>
    <property type="molecule type" value="Genomic_DNA"/>
</dbReference>
<dbReference type="GO" id="GO:0003682">
    <property type="term" value="F:chromatin binding"/>
    <property type="evidence" value="ECO:0007669"/>
    <property type="project" value="TreeGrafter"/>
</dbReference>
<feature type="region of interest" description="Disordered" evidence="2">
    <location>
        <begin position="231"/>
        <end position="268"/>
    </location>
</feature>
<dbReference type="Pfam" id="PF22941">
    <property type="entry name" value="TADA2A-like_3rd"/>
    <property type="match status" value="1"/>
</dbReference>
<evidence type="ECO:0000313" key="6">
    <source>
        <dbReference type="Proteomes" id="UP000039865"/>
    </source>
</evidence>
<proteinExistence type="predicted"/>
<keyword evidence="5" id="KW-0808">Transferase</keyword>
<dbReference type="SUPFAM" id="SSF57850">
    <property type="entry name" value="RING/U-box"/>
    <property type="match status" value="1"/>
</dbReference>
<dbReference type="Gene3D" id="1.10.10.60">
    <property type="entry name" value="Homeodomain-like"/>
    <property type="match status" value="1"/>
</dbReference>
<reference evidence="5 6" key="1">
    <citation type="submission" date="2014-06" db="EMBL/GenBank/DDBJ databases">
        <authorList>
            <person name="Swart Estienne"/>
        </authorList>
    </citation>
    <scope>NUCLEOTIDE SEQUENCE [LARGE SCALE GENOMIC DNA]</scope>
    <source>
        <strain evidence="5 6">130c</strain>
    </source>
</reference>
<dbReference type="InterPro" id="IPR009057">
    <property type="entry name" value="Homeodomain-like_sf"/>
</dbReference>
<keyword evidence="1" id="KW-0805">Transcription regulation</keyword>
<gene>
    <name evidence="5" type="primary">Contig17943.g19072</name>
    <name evidence="5" type="ORF">STYLEM_19375</name>
</gene>
<dbReference type="Proteomes" id="UP000039865">
    <property type="component" value="Unassembled WGS sequence"/>
</dbReference>
<dbReference type="CDD" id="cd00167">
    <property type="entry name" value="SANT"/>
    <property type="match status" value="1"/>
</dbReference>
<dbReference type="PANTHER" id="PTHR12374">
    <property type="entry name" value="TRANSCRIPTIONAL ADAPTOR 2 ADA2 -RELATED"/>
    <property type="match status" value="1"/>
</dbReference>
<dbReference type="Pfam" id="PF00249">
    <property type="entry name" value="Myb_DNA-binding"/>
    <property type="match status" value="1"/>
</dbReference>
<sequence length="555" mass="64860">MDNSPTSGKKRSAKQPLKQLEEEVMSQTPVGGKSKVKKDQSQQDETSQKFFQSLKDIEVHLGPSLCGICDRDIGKSIKIKCLECVNQPLNMCLECLRFGRISNDVPEHQPNHSYFVYDNLNFPLFTKDWTAKEELLLLQGIMKCGLGNWADIASKFVETKDMKECEEHYFCFYYKSKAESLPSEDDFILKNQKQLRPDGTPYISIDEDKNVQALRRVKEYQIKKQVEAEAEQREFQQQPILQQNDPNNQQQGRAGNKSQRNNAGTPDLHAIVGYMPKRKDFDQEYDNDADTLLADLEFYDDESENDIKLKNEVIEIYNARIDERIRRKNFVIERGLLDYKKNHRLEKSKTKEEKEIITSMKIFARFNTPEGHDRLVNSLIKERLLREVIEQLKFFKQKGLTSLDQIEKFIDLQKKKNTSNHNLSNQDRPKYDEVEKLLQNPRDFISSKNTQLLDATSLDKKYQKGQASRNLNSSPMMAEPRWEQLDNKEKNLCAEINLKPDDYLNLKQKIIEQQAKNKNITQALLNERGRDLKIIKEKIPLIFDFWVKSNMINSK</sequence>
<comment type="subcellular location">
    <subcellularLocation>
        <location evidence="1">Nucleus</location>
    </subcellularLocation>
</comment>
<dbReference type="InterPro" id="IPR036388">
    <property type="entry name" value="WH-like_DNA-bd_sf"/>
</dbReference>
<dbReference type="InParanoid" id="A0A078B752"/>
<dbReference type="InterPro" id="IPR001005">
    <property type="entry name" value="SANT/Myb"/>
</dbReference>
<dbReference type="PROSITE" id="PS50090">
    <property type="entry name" value="MYB_LIKE"/>
    <property type="match status" value="1"/>
</dbReference>
<dbReference type="AlphaFoldDB" id="A0A078B752"/>
<dbReference type="GO" id="GO:0016740">
    <property type="term" value="F:transferase activity"/>
    <property type="evidence" value="ECO:0007669"/>
    <property type="project" value="UniProtKB-KW"/>
</dbReference>
<dbReference type="SUPFAM" id="SSF46689">
    <property type="entry name" value="Homeodomain-like"/>
    <property type="match status" value="2"/>
</dbReference>
<dbReference type="PIRSF" id="PIRSF025024">
    <property type="entry name" value="Transcriptional_adaptor_2"/>
    <property type="match status" value="1"/>
</dbReference>
<feature type="region of interest" description="Disordered" evidence="2">
    <location>
        <begin position="1"/>
        <end position="43"/>
    </location>
</feature>
<dbReference type="PANTHER" id="PTHR12374:SF20">
    <property type="entry name" value="TRANSCRIPTIONAL ADAPTER 2-ALPHA"/>
    <property type="match status" value="1"/>
</dbReference>
<feature type="domain" description="Myb-like" evidence="3">
    <location>
        <begin position="129"/>
        <end position="173"/>
    </location>
</feature>
<name>A0A078B752_STYLE</name>
<keyword evidence="6" id="KW-1185">Reference proteome</keyword>
<dbReference type="FunFam" id="1.10.10.60:FF:000110">
    <property type="entry name" value="Transcriptional adapter"/>
    <property type="match status" value="1"/>
</dbReference>
<accession>A0A078B752</accession>
<evidence type="ECO:0000313" key="5">
    <source>
        <dbReference type="EMBL" id="CDW90234.1"/>
    </source>
</evidence>
<organism evidence="5 6">
    <name type="scientific">Stylonychia lemnae</name>
    <name type="common">Ciliate</name>
    <dbReference type="NCBI Taxonomy" id="5949"/>
    <lineage>
        <taxon>Eukaryota</taxon>
        <taxon>Sar</taxon>
        <taxon>Alveolata</taxon>
        <taxon>Ciliophora</taxon>
        <taxon>Intramacronucleata</taxon>
        <taxon>Spirotrichea</taxon>
        <taxon>Stichotrichia</taxon>
        <taxon>Sporadotrichida</taxon>
        <taxon>Oxytrichidae</taxon>
        <taxon>Stylonychinae</taxon>
        <taxon>Stylonychia</taxon>
    </lineage>
</organism>
<dbReference type="PROSITE" id="PS51293">
    <property type="entry name" value="SANT"/>
    <property type="match status" value="1"/>
</dbReference>
<evidence type="ECO:0000259" key="4">
    <source>
        <dbReference type="PROSITE" id="PS51293"/>
    </source>
</evidence>
<dbReference type="GO" id="GO:0006357">
    <property type="term" value="P:regulation of transcription by RNA polymerase II"/>
    <property type="evidence" value="ECO:0007669"/>
    <property type="project" value="InterPro"/>
</dbReference>
<dbReference type="OMA" id="ISPACYI"/>
<protein>
    <recommendedName>
        <fullName evidence="1">Transcriptional adapter</fullName>
    </recommendedName>
</protein>
<dbReference type="OrthoDB" id="433979at2759"/>
<dbReference type="InterPro" id="IPR016827">
    <property type="entry name" value="Ada2/TADA2"/>
</dbReference>
<evidence type="ECO:0000256" key="2">
    <source>
        <dbReference type="SAM" id="MobiDB-lite"/>
    </source>
</evidence>